<dbReference type="Proteomes" id="UP000233551">
    <property type="component" value="Unassembled WGS sequence"/>
</dbReference>
<reference evidence="2 3" key="1">
    <citation type="submission" date="2017-11" db="EMBL/GenBank/DDBJ databases">
        <title>De-novo sequencing of pomegranate (Punica granatum L.) genome.</title>
        <authorList>
            <person name="Akparov Z."/>
            <person name="Amiraslanov A."/>
            <person name="Hajiyeva S."/>
            <person name="Abbasov M."/>
            <person name="Kaur K."/>
            <person name="Hamwieh A."/>
            <person name="Solovyev V."/>
            <person name="Salamov A."/>
            <person name="Braich B."/>
            <person name="Kosarev P."/>
            <person name="Mahmoud A."/>
            <person name="Hajiyev E."/>
            <person name="Babayeva S."/>
            <person name="Izzatullayeva V."/>
            <person name="Mammadov A."/>
            <person name="Mammadov A."/>
            <person name="Sharifova S."/>
            <person name="Ojaghi J."/>
            <person name="Eynullazada K."/>
            <person name="Bayramov B."/>
            <person name="Abdulazimova A."/>
            <person name="Shahmuradov I."/>
        </authorList>
    </citation>
    <scope>NUCLEOTIDE SEQUENCE [LARGE SCALE GENOMIC DNA]</scope>
    <source>
        <strain evidence="3">cv. AG2017</strain>
        <tissue evidence="2">Leaf</tissue>
    </source>
</reference>
<accession>A0A2I0J9Q3</accession>
<keyword evidence="3" id="KW-1185">Reference proteome</keyword>
<evidence type="ECO:0000256" key="1">
    <source>
        <dbReference type="SAM" id="MobiDB-lite"/>
    </source>
</evidence>
<dbReference type="EMBL" id="PGOL01001887">
    <property type="protein sequence ID" value="PKI52991.1"/>
    <property type="molecule type" value="Genomic_DNA"/>
</dbReference>
<feature type="region of interest" description="Disordered" evidence="1">
    <location>
        <begin position="1"/>
        <end position="23"/>
    </location>
</feature>
<comment type="caution">
    <text evidence="2">The sequence shown here is derived from an EMBL/GenBank/DDBJ whole genome shotgun (WGS) entry which is preliminary data.</text>
</comment>
<protein>
    <submittedName>
        <fullName evidence="2">Uncharacterized protein</fullName>
    </submittedName>
</protein>
<organism evidence="2 3">
    <name type="scientific">Punica granatum</name>
    <name type="common">Pomegranate</name>
    <dbReference type="NCBI Taxonomy" id="22663"/>
    <lineage>
        <taxon>Eukaryota</taxon>
        <taxon>Viridiplantae</taxon>
        <taxon>Streptophyta</taxon>
        <taxon>Embryophyta</taxon>
        <taxon>Tracheophyta</taxon>
        <taxon>Spermatophyta</taxon>
        <taxon>Magnoliopsida</taxon>
        <taxon>eudicotyledons</taxon>
        <taxon>Gunneridae</taxon>
        <taxon>Pentapetalae</taxon>
        <taxon>rosids</taxon>
        <taxon>malvids</taxon>
        <taxon>Myrtales</taxon>
        <taxon>Lythraceae</taxon>
        <taxon>Punica</taxon>
    </lineage>
</organism>
<evidence type="ECO:0000313" key="3">
    <source>
        <dbReference type="Proteomes" id="UP000233551"/>
    </source>
</evidence>
<proteinExistence type="predicted"/>
<dbReference type="AlphaFoldDB" id="A0A2I0J9Q3"/>
<sequence>MDDGGLLQTSAGNSNPDERGGSHTHHRLYLTFVDLIRCVGNSGQMAPVARIYPSKLLPAKGVATHRLLEPKAAELP</sequence>
<gene>
    <name evidence="2" type="ORF">CRG98_026571</name>
</gene>
<name>A0A2I0J9Q3_PUNGR</name>
<evidence type="ECO:0000313" key="2">
    <source>
        <dbReference type="EMBL" id="PKI52991.1"/>
    </source>
</evidence>